<dbReference type="EMBL" id="JAANNP010000127">
    <property type="protein sequence ID" value="NHC16298.1"/>
    <property type="molecule type" value="Genomic_DNA"/>
</dbReference>
<dbReference type="RefSeq" id="WP_166284751.1">
    <property type="nucleotide sequence ID" value="NZ_JAANNP010000127.1"/>
</dbReference>
<reference evidence="4 5" key="1">
    <citation type="submission" date="2020-03" db="EMBL/GenBank/DDBJ databases">
        <title>Two novel Motilibacter sp.</title>
        <authorList>
            <person name="Liu S."/>
        </authorList>
    </citation>
    <scope>NUCLEOTIDE SEQUENCE [LARGE SCALE GENOMIC DNA]</scope>
    <source>
        <strain evidence="4 5">E257</strain>
    </source>
</reference>
<dbReference type="InterPro" id="IPR005511">
    <property type="entry name" value="SMP-30"/>
</dbReference>
<evidence type="ECO:0000313" key="4">
    <source>
        <dbReference type="EMBL" id="NHC16298.1"/>
    </source>
</evidence>
<dbReference type="PANTHER" id="PTHR10907">
    <property type="entry name" value="REGUCALCIN"/>
    <property type="match status" value="1"/>
</dbReference>
<protein>
    <submittedName>
        <fullName evidence="4">SMP-30/gluconolactonase/LRE family protein</fullName>
    </submittedName>
</protein>
<dbReference type="Gene3D" id="2.120.10.30">
    <property type="entry name" value="TolB, C-terminal domain"/>
    <property type="match status" value="1"/>
</dbReference>
<dbReference type="PANTHER" id="PTHR10907:SF47">
    <property type="entry name" value="REGUCALCIN"/>
    <property type="match status" value="1"/>
</dbReference>
<sequence>MTSHSAPTTPRRPDPVSSEAAELGEGPRWDAARHELLWVDIPAGRLRRAAWEGGRLRTHAEHRLDVPLGAAAPVASDGGGWLLAAGAGFSWLSPEGEVRELAQPEAGRGVRMNDAVCDPAGRLWAGTMAYDESPGAGRLFRCDSEGSVTLVGHGFTVPNGMAWSPDGRTMYHADSGLKVLRAYPFDPDEGRLGEPRAVVEFGDGPPADGITVDDEGMVWAALYGGGEVRRYDPAGRVLEVVEMPVSQPTAPCFGPGTTLFVTTTRQGMSPEQLRAEPDAGRVFAVDVGVGGPPVTPFRGALPTR</sequence>
<name>A0ABX0H0E5_9ACTN</name>
<dbReference type="InterPro" id="IPR013658">
    <property type="entry name" value="SGL"/>
</dbReference>
<dbReference type="Pfam" id="PF08450">
    <property type="entry name" value="SGL"/>
    <property type="match status" value="1"/>
</dbReference>
<evidence type="ECO:0000259" key="3">
    <source>
        <dbReference type="Pfam" id="PF08450"/>
    </source>
</evidence>
<keyword evidence="5" id="KW-1185">Reference proteome</keyword>
<feature type="domain" description="SMP-30/Gluconolactonase/LRE-like region" evidence="3">
    <location>
        <begin position="23"/>
        <end position="264"/>
    </location>
</feature>
<evidence type="ECO:0000256" key="2">
    <source>
        <dbReference type="SAM" id="MobiDB-lite"/>
    </source>
</evidence>
<feature type="region of interest" description="Disordered" evidence="2">
    <location>
        <begin position="1"/>
        <end position="27"/>
    </location>
</feature>
<proteinExistence type="inferred from homology"/>
<evidence type="ECO:0000256" key="1">
    <source>
        <dbReference type="ARBA" id="ARBA00008853"/>
    </source>
</evidence>
<dbReference type="Proteomes" id="UP000800981">
    <property type="component" value="Unassembled WGS sequence"/>
</dbReference>
<organism evidence="4 5">
    <name type="scientific">Motilibacter deserti</name>
    <dbReference type="NCBI Taxonomy" id="2714956"/>
    <lineage>
        <taxon>Bacteria</taxon>
        <taxon>Bacillati</taxon>
        <taxon>Actinomycetota</taxon>
        <taxon>Actinomycetes</taxon>
        <taxon>Motilibacterales</taxon>
        <taxon>Motilibacteraceae</taxon>
        <taxon>Motilibacter</taxon>
    </lineage>
</organism>
<gene>
    <name evidence="4" type="ORF">G9H71_21160</name>
</gene>
<evidence type="ECO:0000313" key="5">
    <source>
        <dbReference type="Proteomes" id="UP000800981"/>
    </source>
</evidence>
<accession>A0ABX0H0E5</accession>
<dbReference type="InterPro" id="IPR011042">
    <property type="entry name" value="6-blade_b-propeller_TolB-like"/>
</dbReference>
<dbReference type="PRINTS" id="PR01790">
    <property type="entry name" value="SMP30FAMILY"/>
</dbReference>
<comment type="caution">
    <text evidence="4">The sequence shown here is derived from an EMBL/GenBank/DDBJ whole genome shotgun (WGS) entry which is preliminary data.</text>
</comment>
<dbReference type="SUPFAM" id="SSF63829">
    <property type="entry name" value="Calcium-dependent phosphotriesterase"/>
    <property type="match status" value="1"/>
</dbReference>
<comment type="similarity">
    <text evidence="1">Belongs to the SMP-30/CGR1 family.</text>
</comment>